<dbReference type="Proteomes" id="UP000615446">
    <property type="component" value="Unassembled WGS sequence"/>
</dbReference>
<organism evidence="1 2">
    <name type="scientific">Rhizophagus clarus</name>
    <dbReference type="NCBI Taxonomy" id="94130"/>
    <lineage>
        <taxon>Eukaryota</taxon>
        <taxon>Fungi</taxon>
        <taxon>Fungi incertae sedis</taxon>
        <taxon>Mucoromycota</taxon>
        <taxon>Glomeromycotina</taxon>
        <taxon>Glomeromycetes</taxon>
        <taxon>Glomerales</taxon>
        <taxon>Glomeraceae</taxon>
        <taxon>Rhizophagus</taxon>
    </lineage>
</organism>
<evidence type="ECO:0000313" key="1">
    <source>
        <dbReference type="EMBL" id="GES78633.1"/>
    </source>
</evidence>
<reference evidence="1" key="1">
    <citation type="submission" date="2019-10" db="EMBL/GenBank/DDBJ databases">
        <title>Conservation and host-specific expression of non-tandemly repeated heterogenous ribosome RNA gene in arbuscular mycorrhizal fungi.</title>
        <authorList>
            <person name="Maeda T."/>
            <person name="Kobayashi Y."/>
            <person name="Nakagawa T."/>
            <person name="Ezawa T."/>
            <person name="Yamaguchi K."/>
            <person name="Bino T."/>
            <person name="Nishimoto Y."/>
            <person name="Shigenobu S."/>
            <person name="Kawaguchi M."/>
        </authorList>
    </citation>
    <scope>NUCLEOTIDE SEQUENCE</scope>
    <source>
        <strain evidence="1">HR1</strain>
    </source>
</reference>
<dbReference type="EMBL" id="BLAL01000040">
    <property type="protein sequence ID" value="GES78633.1"/>
    <property type="molecule type" value="Genomic_DNA"/>
</dbReference>
<comment type="caution">
    <text evidence="1">The sequence shown here is derived from an EMBL/GenBank/DDBJ whole genome shotgun (WGS) entry which is preliminary data.</text>
</comment>
<gene>
    <name evidence="1" type="ORF">RCL2_000594900</name>
</gene>
<evidence type="ECO:0000313" key="2">
    <source>
        <dbReference type="Proteomes" id="UP000615446"/>
    </source>
</evidence>
<dbReference type="AlphaFoldDB" id="A0A8H3QGA3"/>
<name>A0A8H3QGA3_9GLOM</name>
<proteinExistence type="predicted"/>
<sequence>MSKTTFCHKIAYFMPYNKLDYLADHTCKHQDIRWIGKSNILSYQIANLGKFLRINLSSQESLKIARFGYLDNDNKSAGINIKHLCSFLCLNLYINVVTIAKDAAASKKQRPMSVRNEVDEC</sequence>
<protein>
    <submittedName>
        <fullName evidence="1">Uncharacterized protein</fullName>
    </submittedName>
</protein>
<accession>A0A8H3QGA3</accession>